<keyword evidence="9" id="KW-1185">Reference proteome</keyword>
<evidence type="ECO:0000313" key="8">
    <source>
        <dbReference type="EMBL" id="MCP3729303.1"/>
    </source>
</evidence>
<dbReference type="PANTHER" id="PTHR30461">
    <property type="entry name" value="DNA-INVERTASE FROM LAMBDOID PROPHAGE"/>
    <property type="match status" value="1"/>
</dbReference>
<dbReference type="GO" id="GO:0000150">
    <property type="term" value="F:DNA strand exchange activity"/>
    <property type="evidence" value="ECO:0007669"/>
    <property type="project" value="InterPro"/>
</dbReference>
<dbReference type="AlphaFoldDB" id="A0A9X2HL88"/>
<dbReference type="PROSITE" id="PS00397">
    <property type="entry name" value="RECOMBINASES_1"/>
    <property type="match status" value="1"/>
</dbReference>
<dbReference type="GO" id="GO:0015074">
    <property type="term" value="P:DNA integration"/>
    <property type="evidence" value="ECO:0007669"/>
    <property type="project" value="UniProtKB-KW"/>
</dbReference>
<keyword evidence="3" id="KW-0233">DNA recombination</keyword>
<evidence type="ECO:0000259" key="6">
    <source>
        <dbReference type="PROSITE" id="PS51736"/>
    </source>
</evidence>
<dbReference type="PANTHER" id="PTHR30461:SF23">
    <property type="entry name" value="DNA RECOMBINASE-RELATED"/>
    <property type="match status" value="1"/>
</dbReference>
<dbReference type="InterPro" id="IPR006119">
    <property type="entry name" value="Resolv_N"/>
</dbReference>
<dbReference type="InterPro" id="IPR011109">
    <property type="entry name" value="DNA_bind_recombinase_dom"/>
</dbReference>
<dbReference type="GO" id="GO:0003677">
    <property type="term" value="F:DNA binding"/>
    <property type="evidence" value="ECO:0007669"/>
    <property type="project" value="UniProtKB-KW"/>
</dbReference>
<dbReference type="CDD" id="cd00338">
    <property type="entry name" value="Ser_Recombinase"/>
    <property type="match status" value="1"/>
</dbReference>
<dbReference type="InterPro" id="IPR036162">
    <property type="entry name" value="Resolvase-like_N_sf"/>
</dbReference>
<dbReference type="PROSITE" id="PS51736">
    <property type="entry name" value="RECOMBINASES_3"/>
    <property type="match status" value="1"/>
</dbReference>
<evidence type="ECO:0000256" key="2">
    <source>
        <dbReference type="ARBA" id="ARBA00023125"/>
    </source>
</evidence>
<dbReference type="Pfam" id="PF07508">
    <property type="entry name" value="Recombinase"/>
    <property type="match status" value="1"/>
</dbReference>
<dbReference type="Proteomes" id="UP001139451">
    <property type="component" value="Unassembled WGS sequence"/>
</dbReference>
<dbReference type="Pfam" id="PF00239">
    <property type="entry name" value="Resolvase"/>
    <property type="match status" value="1"/>
</dbReference>
<dbReference type="InterPro" id="IPR025827">
    <property type="entry name" value="Zn_ribbon_recom_dom"/>
</dbReference>
<organism evidence="8 9">
    <name type="scientific">Sphingomonas tagetis</name>
    <dbReference type="NCBI Taxonomy" id="2949092"/>
    <lineage>
        <taxon>Bacteria</taxon>
        <taxon>Pseudomonadati</taxon>
        <taxon>Pseudomonadota</taxon>
        <taxon>Alphaproteobacteria</taxon>
        <taxon>Sphingomonadales</taxon>
        <taxon>Sphingomonadaceae</taxon>
        <taxon>Sphingomonas</taxon>
    </lineage>
</organism>
<evidence type="ECO:0000313" key="9">
    <source>
        <dbReference type="Proteomes" id="UP001139451"/>
    </source>
</evidence>
<feature type="domain" description="Resolvase/invertase-type recombinase catalytic" evidence="6">
    <location>
        <begin position="22"/>
        <end position="167"/>
    </location>
</feature>
<dbReference type="EMBL" id="JAMLDX010000001">
    <property type="protein sequence ID" value="MCP3729303.1"/>
    <property type="molecule type" value="Genomic_DNA"/>
</dbReference>
<keyword evidence="1" id="KW-0229">DNA integration</keyword>
<comment type="caution">
    <text evidence="8">The sequence shown here is derived from an EMBL/GenBank/DDBJ whole genome shotgun (WGS) entry which is preliminary data.</text>
</comment>
<proteinExistence type="predicted"/>
<evidence type="ECO:0000256" key="3">
    <source>
        <dbReference type="ARBA" id="ARBA00023172"/>
    </source>
</evidence>
<dbReference type="InterPro" id="IPR038109">
    <property type="entry name" value="DNA_bind_recomb_sf"/>
</dbReference>
<dbReference type="PROSITE" id="PS51737">
    <property type="entry name" value="RECOMBINASE_DNA_BIND"/>
    <property type="match status" value="1"/>
</dbReference>
<feature type="domain" description="Recombinase" evidence="7">
    <location>
        <begin position="174"/>
        <end position="285"/>
    </location>
</feature>
<evidence type="ECO:0000256" key="1">
    <source>
        <dbReference type="ARBA" id="ARBA00022908"/>
    </source>
</evidence>
<feature type="active site" description="O-(5'-phospho-DNA)-serine intermediate" evidence="4 5">
    <location>
        <position position="30"/>
    </location>
</feature>
<reference evidence="8" key="1">
    <citation type="submission" date="2022-05" db="EMBL/GenBank/DDBJ databases">
        <title>Sphingomonas sp. strain MG17 Genome sequencing and assembly.</title>
        <authorList>
            <person name="Kim I."/>
        </authorList>
    </citation>
    <scope>NUCLEOTIDE SEQUENCE</scope>
    <source>
        <strain evidence="8">MG17</strain>
    </source>
</reference>
<dbReference type="Gene3D" id="3.40.50.1390">
    <property type="entry name" value="Resolvase, N-terminal catalytic domain"/>
    <property type="match status" value="1"/>
</dbReference>
<accession>A0A9X2HL88</accession>
<evidence type="ECO:0000259" key="7">
    <source>
        <dbReference type="PROSITE" id="PS51737"/>
    </source>
</evidence>
<dbReference type="Pfam" id="PF13408">
    <property type="entry name" value="Zn_ribbon_recom"/>
    <property type="match status" value="1"/>
</dbReference>
<name>A0A9X2HL88_9SPHN</name>
<dbReference type="SMART" id="SM00857">
    <property type="entry name" value="Resolvase"/>
    <property type="match status" value="1"/>
</dbReference>
<gene>
    <name evidence="8" type="ORF">M9978_02580</name>
</gene>
<dbReference type="SUPFAM" id="SSF53041">
    <property type="entry name" value="Resolvase-like"/>
    <property type="match status" value="1"/>
</dbReference>
<protein>
    <submittedName>
        <fullName evidence="8">Recombinase family protein</fullName>
    </submittedName>
</protein>
<dbReference type="Gene3D" id="3.90.1750.20">
    <property type="entry name" value="Putative Large Serine Recombinase, Chain B, Domain 2"/>
    <property type="match status" value="1"/>
</dbReference>
<dbReference type="InterPro" id="IPR006118">
    <property type="entry name" value="Recombinase_CS"/>
</dbReference>
<dbReference type="InterPro" id="IPR050639">
    <property type="entry name" value="SSR_resolvase"/>
</dbReference>
<evidence type="ECO:0000256" key="5">
    <source>
        <dbReference type="PROSITE-ProRule" id="PRU10137"/>
    </source>
</evidence>
<evidence type="ECO:0000256" key="4">
    <source>
        <dbReference type="PIRSR" id="PIRSR606118-50"/>
    </source>
</evidence>
<keyword evidence="2" id="KW-0238">DNA-binding</keyword>
<sequence length="637" mass="71901">MARPRKPKQPRDARDCGRTGAAAVLYARVSTPEQEREGFSIDAQLKLIRDYAVNHGLHIKREFVDIETAKRSGRTQFQEMLAFLRSHGIRHVLVEKTDRLYRNLKDWVTLDGFDIEIHLVKEASVLSPDSRSSEKFMHGIKVLMAKNYIDNLSEETRKGMLEKAQQGIWPSKAPFGYANCIGPAGKKIIVPDPVSSPVVARLFEWFDSGDYSLKSLAAQAATHGFLSPRTGKPFNVSSIHKILRSRLYAGSFEWNGKIYPGSHEPLVSQEMWHGVQEILDGRSISNANRSDKLRFAYTGLITCSHCGCAVVGQVQKEKYVYYRCSWFKQRCPERFVREEALGEQFAAELRRLRIDDEIFGLMQRAVRETYQDKNRERHELIVRLGGELARLQHRLDTLYVDRLDGRISTETHDRMAATWREERERCQRQIDTLHVAEDSLVDDGLALLDLARAMHKSFTLQPSELKSSALNLLVSNCTWGNGKLSLSFRQPFDLLVQNGPDGASEDRAKSPSPEDHPAWLPEFEPNCIANPLKINGWLCDEAGECPQKRPLIGASAVVDRARAGELPRLVIALPPADSIAAELALRREFPAAMHAVDRRLRQTAVGDDVLHAEEAAARRVGRGRDRRLVHAGSRCSS</sequence>